<dbReference type="SMART" id="SM00582">
    <property type="entry name" value="RPR"/>
    <property type="match status" value="1"/>
</dbReference>
<feature type="compositionally biased region" description="Basic and acidic residues" evidence="4">
    <location>
        <begin position="1076"/>
        <end position="1095"/>
    </location>
</feature>
<dbReference type="InParanoid" id="E0W323"/>
<dbReference type="InterPro" id="IPR051485">
    <property type="entry name" value="SR-CTD_assoc_factor"/>
</dbReference>
<evidence type="ECO:0000313" key="7">
    <source>
        <dbReference type="EMBL" id="EEB20029.1"/>
    </source>
</evidence>
<feature type="compositionally biased region" description="Acidic residues" evidence="4">
    <location>
        <begin position="384"/>
        <end position="396"/>
    </location>
</feature>
<reference evidence="7" key="1">
    <citation type="submission" date="2007-04" db="EMBL/GenBank/DDBJ databases">
        <title>Annotation of Pediculus humanus corporis strain USDA.</title>
        <authorList>
            <person name="Kirkness E."/>
            <person name="Hannick L."/>
            <person name="Hass B."/>
            <person name="Bruggner R."/>
            <person name="Lawson D."/>
            <person name="Bidwell S."/>
            <person name="Joardar V."/>
            <person name="Caler E."/>
            <person name="Walenz B."/>
            <person name="Inman J."/>
            <person name="Schobel S."/>
            <person name="Galinsky K."/>
            <person name="Amedeo P."/>
            <person name="Strausberg R."/>
        </authorList>
    </citation>
    <scope>NUCLEOTIDE SEQUENCE</scope>
    <source>
        <strain evidence="7">USDA</strain>
    </source>
</reference>
<dbReference type="EnsemblMetazoa" id="PHUM600390-RA">
    <property type="protein sequence ID" value="PHUM600390-PA"/>
    <property type="gene ID" value="PHUM600390"/>
</dbReference>
<feature type="compositionally biased region" description="Basic and acidic residues" evidence="4">
    <location>
        <begin position="1223"/>
        <end position="1279"/>
    </location>
</feature>
<keyword evidence="1 2" id="KW-0694">RNA-binding</keyword>
<dbReference type="VEuPathDB" id="VectorBase:PHUM600390"/>
<keyword evidence="3" id="KW-0175">Coiled coil</keyword>
<dbReference type="KEGG" id="phu:Phum_PHUM600390"/>
<evidence type="ECO:0000259" key="5">
    <source>
        <dbReference type="PROSITE" id="PS50102"/>
    </source>
</evidence>
<dbReference type="SMART" id="SM00360">
    <property type="entry name" value="RRM"/>
    <property type="match status" value="1"/>
</dbReference>
<feature type="compositionally biased region" description="Basic residues" evidence="4">
    <location>
        <begin position="421"/>
        <end position="461"/>
    </location>
</feature>
<proteinExistence type="predicted"/>
<feature type="compositionally biased region" description="Low complexity" evidence="4">
    <location>
        <begin position="410"/>
        <end position="420"/>
    </location>
</feature>
<feature type="region of interest" description="Disordered" evidence="4">
    <location>
        <begin position="1171"/>
        <end position="1293"/>
    </location>
</feature>
<dbReference type="eggNOG" id="KOG0132">
    <property type="taxonomic scope" value="Eukaryota"/>
</dbReference>
<feature type="region of interest" description="Disordered" evidence="4">
    <location>
        <begin position="1320"/>
        <end position="1343"/>
    </location>
</feature>
<dbReference type="OrthoDB" id="79367at2759"/>
<feature type="region of interest" description="Disordered" evidence="4">
    <location>
        <begin position="151"/>
        <end position="179"/>
    </location>
</feature>
<dbReference type="PROSITE" id="PS51391">
    <property type="entry name" value="CID"/>
    <property type="match status" value="1"/>
</dbReference>
<dbReference type="PANTHER" id="PTHR23140:SF4">
    <property type="entry name" value="PROTEIN CBR-NRD-1"/>
    <property type="match status" value="1"/>
</dbReference>
<evidence type="ECO:0000256" key="4">
    <source>
        <dbReference type="SAM" id="MobiDB-lite"/>
    </source>
</evidence>
<feature type="coiled-coil region" evidence="3">
    <location>
        <begin position="297"/>
        <end position="339"/>
    </location>
</feature>
<dbReference type="PANTHER" id="PTHR23140">
    <property type="entry name" value="RNA PROCESSING PROTEIN LD23810P"/>
    <property type="match status" value="1"/>
</dbReference>
<feature type="domain" description="RRM" evidence="5">
    <location>
        <begin position="494"/>
        <end position="566"/>
    </location>
</feature>
<dbReference type="CTD" id="8236908"/>
<dbReference type="PROSITE" id="PS50102">
    <property type="entry name" value="RRM"/>
    <property type="match status" value="1"/>
</dbReference>
<feature type="region of interest" description="Disordered" evidence="4">
    <location>
        <begin position="657"/>
        <end position="680"/>
    </location>
</feature>
<dbReference type="InterPro" id="IPR000504">
    <property type="entry name" value="RRM_dom"/>
</dbReference>
<organism>
    <name type="scientific">Pediculus humanus subsp. corporis</name>
    <name type="common">Body louse</name>
    <dbReference type="NCBI Taxonomy" id="121224"/>
    <lineage>
        <taxon>Eukaryota</taxon>
        <taxon>Metazoa</taxon>
        <taxon>Ecdysozoa</taxon>
        <taxon>Arthropoda</taxon>
        <taxon>Hexapoda</taxon>
        <taxon>Insecta</taxon>
        <taxon>Pterygota</taxon>
        <taxon>Neoptera</taxon>
        <taxon>Paraneoptera</taxon>
        <taxon>Psocodea</taxon>
        <taxon>Troctomorpha</taxon>
        <taxon>Phthiraptera</taxon>
        <taxon>Anoplura</taxon>
        <taxon>Pediculidae</taxon>
        <taxon>Pediculus</taxon>
    </lineage>
</organism>
<reference evidence="7" key="2">
    <citation type="submission" date="2007-04" db="EMBL/GenBank/DDBJ databases">
        <title>The genome of the human body louse.</title>
        <authorList>
            <consortium name="The Human Body Louse Genome Consortium"/>
            <person name="Kirkness E."/>
            <person name="Walenz B."/>
            <person name="Hass B."/>
            <person name="Bruggner R."/>
            <person name="Strausberg R."/>
        </authorList>
    </citation>
    <scope>NUCLEOTIDE SEQUENCE</scope>
    <source>
        <strain evidence="7">USDA</strain>
    </source>
</reference>
<feature type="compositionally biased region" description="Basic and acidic residues" evidence="4">
    <location>
        <begin position="818"/>
        <end position="944"/>
    </location>
</feature>
<keyword evidence="9" id="KW-1185">Reference proteome</keyword>
<dbReference type="GO" id="GO:0003723">
    <property type="term" value="F:RNA binding"/>
    <property type="evidence" value="ECO:0007669"/>
    <property type="project" value="UniProtKB-UniRule"/>
</dbReference>
<reference evidence="8" key="3">
    <citation type="submission" date="2021-02" db="UniProtKB">
        <authorList>
            <consortium name="EnsemblMetazoa"/>
        </authorList>
    </citation>
    <scope>IDENTIFICATION</scope>
    <source>
        <strain evidence="8">USDA</strain>
    </source>
</reference>
<dbReference type="STRING" id="121224.E0W323"/>
<dbReference type="EMBL" id="AAZO01007322">
    <property type="status" value="NOT_ANNOTATED_CDS"/>
    <property type="molecule type" value="Genomic_DNA"/>
</dbReference>
<dbReference type="Gene3D" id="1.25.40.90">
    <property type="match status" value="1"/>
</dbReference>
<dbReference type="Pfam" id="PF00076">
    <property type="entry name" value="RRM_1"/>
    <property type="match status" value="1"/>
</dbReference>
<dbReference type="Proteomes" id="UP000009046">
    <property type="component" value="Unassembled WGS sequence"/>
</dbReference>
<dbReference type="HOGENOM" id="CLU_005263_2_0_1"/>
<evidence type="ECO:0000313" key="9">
    <source>
        <dbReference type="Proteomes" id="UP000009046"/>
    </source>
</evidence>
<feature type="region of interest" description="Disordered" evidence="4">
    <location>
        <begin position="1047"/>
        <end position="1095"/>
    </location>
</feature>
<dbReference type="RefSeq" id="XP_002432767.1">
    <property type="nucleotide sequence ID" value="XM_002432722.1"/>
</dbReference>
<evidence type="ECO:0000256" key="3">
    <source>
        <dbReference type="SAM" id="Coils"/>
    </source>
</evidence>
<evidence type="ECO:0000256" key="1">
    <source>
        <dbReference type="ARBA" id="ARBA00022884"/>
    </source>
</evidence>
<dbReference type="SUPFAM" id="SSF54928">
    <property type="entry name" value="RNA-binding domain, RBD"/>
    <property type="match status" value="1"/>
</dbReference>
<dbReference type="GeneID" id="8236908"/>
<sequence length="1343" mass="151151">MDAVKAFNNELSALYEVKPPISKAKMSSITRSAIKAIKFYKHVVQSVEKFIQKCKPEYKVPGLYVIDSIVRQSRHQFGPDKDLFAPRFAKNMQNTFANLFNCPPEDKGKIIRVLNLWQKNSVFTPDVIQPLFDQLADPNNPIHRENLAASNGLNTSAGHTSPNNVSKSSGFSNKTGLNLQSDTNTPHWVKLAQSQIDAANKAIYELTGTSISQSKSSATSSLDILQQIQQLQQFILSQTTQVSQKSEKSQDQIVFDRKLLDFDYDDDDEENTSPHQQANNSDNFNNILQNPEILRQLTALQQQMSQHQLRQQQLEVEEKMRKLKEMKQQEEEFDKHLAQTVPKLPFASECDLKQYQEPVASNSLPDLSVPPPGYPKQGHRTDTQDSEVECIDDESNERDQNVEVINLLDRSPSSSPSQTSSRRRHSRSRSRDRRRSRRSRSRSSRSRSRSLRPKRRHRSRSKSRDRFYDSEKDRERRKKGLPPIKRNHLSVCSTTLWVGHLSKLVQQEELSDTFGEFGDIVSIDVIPPRGCAFICMNRRQDAARALTRLKDHKLHGKNIMLAWAPGKGVKGRDYKDYWEIDLGVSYIPWNRLSKKTDFVALEEGGSLDEDTMPEKGIAVPGYIPLPEGIPAPPVPPVLAATLPTVMTVPPPVLTASNSPVTPAIDTSQPPPNVSPSSKGVSVLSNPSIALPQITPRIPLMTKPGLMMPPFSFTSLPPPLSLGVPNMMSNLPIGVPPPSMQGLLMQQQMMAIPTSGASPFPPGTMLPSMANQSDKLSGMGIGSLQGDSLGMVGVEDDRMDLEEEGDDEKSKLAKNRSPHGQEKVLGDDTSRRDGRKDSDDRGKDRDRDKDKREKDRDRDRGRDRDRDYRERDRDYRDRDRDKRRNHSRDREDRSKGRDRDYRNRSRERDNRRDRSRGSDRDRSRDKGKEKNSENDGKRDDTKKEPVNQWVEVSTPNEEKPSLLQRLRNIAEGGDASQRTEQLNQMFGGIPPRMSEPGLNRHGPPIVMNLNNCNIPRPGFGARGPLLDVFRPEFGLQGPRGPIDFSGRGGFGPDVLNNDDDCRAGFDPRGRGPLGPDQSDRNRGRFDHSGPRPLMEAHFDGPPLISDDMRGPLMHDGMRGPIMHPDELMCPDDMRGPGPMFLDPMDDPRMRFGPRGMMGPMPRGLMGPHVPLFGPRGPRSLLGRPGMWMDGQGPPPHSDNLRPPYDDRPGGPRRGSGIGGANARFRGDRSRDRQSRWNKDDVKESRGETSKKPSPEKEIKSENEEIVRDTETPCHDEKPIEEIPSLEPGKDVVCPQPEEPLVETAIEQTTQSAIQYERDTATPCHDEPEVPNIVVENPDMANKEA</sequence>
<feature type="compositionally biased region" description="Basic and acidic residues" evidence="4">
    <location>
        <begin position="1058"/>
        <end position="1068"/>
    </location>
</feature>
<dbReference type="InterPro" id="IPR006569">
    <property type="entry name" value="CID_dom"/>
</dbReference>
<feature type="compositionally biased region" description="Basic and acidic residues" evidence="4">
    <location>
        <begin position="462"/>
        <end position="474"/>
    </location>
</feature>
<dbReference type="CDD" id="cd16983">
    <property type="entry name" value="CID_SCAF8_like"/>
    <property type="match status" value="1"/>
</dbReference>
<feature type="region of interest" description="Disordered" evidence="4">
    <location>
        <begin position="264"/>
        <end position="285"/>
    </location>
</feature>
<evidence type="ECO:0000259" key="6">
    <source>
        <dbReference type="PROSITE" id="PS51391"/>
    </source>
</evidence>
<dbReference type="CDD" id="cd12227">
    <property type="entry name" value="RRM_SCAF4_SCAF8"/>
    <property type="match status" value="1"/>
</dbReference>
<feature type="compositionally biased region" description="Polar residues" evidence="4">
    <location>
        <begin position="657"/>
        <end position="667"/>
    </location>
</feature>
<protein>
    <submittedName>
        <fullName evidence="7 8">Uncharacterized protein</fullName>
    </submittedName>
</protein>
<dbReference type="InterPro" id="IPR008942">
    <property type="entry name" value="ENTH_VHS"/>
</dbReference>
<feature type="region of interest" description="Disordered" evidence="4">
    <location>
        <begin position="766"/>
        <end position="789"/>
    </location>
</feature>
<evidence type="ECO:0000313" key="8">
    <source>
        <dbReference type="EnsemblMetazoa" id="PHUM600390-PA"/>
    </source>
</evidence>
<dbReference type="SUPFAM" id="SSF48464">
    <property type="entry name" value="ENTH/VHS domain"/>
    <property type="match status" value="1"/>
</dbReference>
<feature type="region of interest" description="Disordered" evidence="4">
    <location>
        <begin position="801"/>
        <end position="958"/>
    </location>
</feature>
<dbReference type="FunFam" id="1.25.40.90:FF:000004">
    <property type="entry name" value="splicing factor, arginine/serine-rich 15"/>
    <property type="match status" value="1"/>
</dbReference>
<dbReference type="Pfam" id="PF04818">
    <property type="entry name" value="CID"/>
    <property type="match status" value="1"/>
</dbReference>
<name>E0W323_PEDHC</name>
<feature type="compositionally biased region" description="Polar residues" evidence="4">
    <location>
        <begin position="273"/>
        <end position="285"/>
    </location>
</feature>
<accession>E0W323</accession>
<feature type="domain" description="CID" evidence="6">
    <location>
        <begin position="1"/>
        <end position="139"/>
    </location>
</feature>
<feature type="region of interest" description="Disordered" evidence="4">
    <location>
        <begin position="359"/>
        <end position="482"/>
    </location>
</feature>
<gene>
    <name evidence="8" type="primary">8236908</name>
    <name evidence="7" type="ORF">Phum_PHUM600390</name>
</gene>
<dbReference type="OMA" id="PPQMIAR"/>
<dbReference type="GO" id="GO:0005634">
    <property type="term" value="C:nucleus"/>
    <property type="evidence" value="ECO:0007669"/>
    <property type="project" value="TreeGrafter"/>
</dbReference>
<dbReference type="InterPro" id="IPR035979">
    <property type="entry name" value="RBD_domain_sf"/>
</dbReference>
<dbReference type="InterPro" id="IPR012677">
    <property type="entry name" value="Nucleotide-bd_a/b_plait_sf"/>
</dbReference>
<dbReference type="Gene3D" id="3.30.70.330">
    <property type="match status" value="1"/>
</dbReference>
<evidence type="ECO:0000256" key="2">
    <source>
        <dbReference type="PROSITE-ProRule" id="PRU00176"/>
    </source>
</evidence>
<dbReference type="EMBL" id="DS235881">
    <property type="protein sequence ID" value="EEB20029.1"/>
    <property type="molecule type" value="Genomic_DNA"/>
</dbReference>